<keyword evidence="1" id="KW-0489">Methyltransferase</keyword>
<accession>A0ABW7YMH8</accession>
<feature type="compositionally biased region" description="Low complexity" evidence="5">
    <location>
        <begin position="161"/>
        <end position="173"/>
    </location>
</feature>
<keyword evidence="3" id="KW-0949">S-adenosyl-L-methionine</keyword>
<dbReference type="SUPFAM" id="SSF53335">
    <property type="entry name" value="S-adenosyl-L-methionine-dependent methyltransferases"/>
    <property type="match status" value="1"/>
</dbReference>
<evidence type="ECO:0000313" key="8">
    <source>
        <dbReference type="Proteomes" id="UP001612741"/>
    </source>
</evidence>
<comment type="caution">
    <text evidence="7">The sequence shown here is derived from an EMBL/GenBank/DDBJ whole genome shotgun (WGS) entry which is preliminary data.</text>
</comment>
<dbReference type="Pfam" id="PF12083">
    <property type="entry name" value="DUF3560"/>
    <property type="match status" value="1"/>
</dbReference>
<protein>
    <submittedName>
        <fullName evidence="7">DUF3560 domain-containing protein</fullName>
    </submittedName>
</protein>
<dbReference type="SMART" id="SM00650">
    <property type="entry name" value="rADc"/>
    <property type="match status" value="1"/>
</dbReference>
<feature type="domain" description="Ribosomal RNA adenine methylase transferase N-terminal" evidence="6">
    <location>
        <begin position="377"/>
        <end position="537"/>
    </location>
</feature>
<dbReference type="InterPro" id="IPR029063">
    <property type="entry name" value="SAM-dependent_MTases_sf"/>
</dbReference>
<feature type="coiled-coil region" evidence="4">
    <location>
        <begin position="78"/>
        <end position="112"/>
    </location>
</feature>
<proteinExistence type="predicted"/>
<evidence type="ECO:0000256" key="1">
    <source>
        <dbReference type="ARBA" id="ARBA00022603"/>
    </source>
</evidence>
<dbReference type="Proteomes" id="UP001612741">
    <property type="component" value="Unassembled WGS sequence"/>
</dbReference>
<name>A0ABW7YMH8_9ACTN</name>
<evidence type="ECO:0000256" key="2">
    <source>
        <dbReference type="ARBA" id="ARBA00022679"/>
    </source>
</evidence>
<evidence type="ECO:0000259" key="6">
    <source>
        <dbReference type="SMART" id="SM00650"/>
    </source>
</evidence>
<dbReference type="CDD" id="cd02440">
    <property type="entry name" value="AdoMet_MTases"/>
    <property type="match status" value="1"/>
</dbReference>
<evidence type="ECO:0000256" key="3">
    <source>
        <dbReference type="ARBA" id="ARBA00022691"/>
    </source>
</evidence>
<reference evidence="7 8" key="1">
    <citation type="submission" date="2024-10" db="EMBL/GenBank/DDBJ databases">
        <title>The Natural Products Discovery Center: Release of the First 8490 Sequenced Strains for Exploring Actinobacteria Biosynthetic Diversity.</title>
        <authorList>
            <person name="Kalkreuter E."/>
            <person name="Kautsar S.A."/>
            <person name="Yang D."/>
            <person name="Bader C.D."/>
            <person name="Teijaro C.N."/>
            <person name="Fluegel L."/>
            <person name="Davis C.M."/>
            <person name="Simpson J.R."/>
            <person name="Lauterbach L."/>
            <person name="Steele A.D."/>
            <person name="Gui C."/>
            <person name="Meng S."/>
            <person name="Li G."/>
            <person name="Viehrig K."/>
            <person name="Ye F."/>
            <person name="Su P."/>
            <person name="Kiefer A.F."/>
            <person name="Nichols A."/>
            <person name="Cepeda A.J."/>
            <person name="Yan W."/>
            <person name="Fan B."/>
            <person name="Jiang Y."/>
            <person name="Adhikari A."/>
            <person name="Zheng C.-J."/>
            <person name="Schuster L."/>
            <person name="Cowan T.M."/>
            <person name="Smanski M.J."/>
            <person name="Chevrette M.G."/>
            <person name="De Carvalho L.P.S."/>
            <person name="Shen B."/>
        </authorList>
    </citation>
    <scope>NUCLEOTIDE SEQUENCE [LARGE SCALE GENOMIC DNA]</scope>
    <source>
        <strain evidence="7 8">NPDC050545</strain>
    </source>
</reference>
<evidence type="ECO:0000313" key="7">
    <source>
        <dbReference type="EMBL" id="MFI6497107.1"/>
    </source>
</evidence>
<dbReference type="InterPro" id="IPR020598">
    <property type="entry name" value="rRNA_Ade_methylase_Trfase_N"/>
</dbReference>
<dbReference type="InterPro" id="IPR007848">
    <property type="entry name" value="Small_mtfrase_dom"/>
</dbReference>
<keyword evidence="8" id="KW-1185">Reference proteome</keyword>
<dbReference type="PROSITE" id="PS00092">
    <property type="entry name" value="N6_MTASE"/>
    <property type="match status" value="1"/>
</dbReference>
<dbReference type="InterPro" id="IPR002052">
    <property type="entry name" value="DNA_methylase_N6_adenine_CS"/>
</dbReference>
<keyword evidence="4" id="KW-0175">Coiled coil</keyword>
<feature type="region of interest" description="Disordered" evidence="5">
    <location>
        <begin position="140"/>
        <end position="188"/>
    </location>
</feature>
<evidence type="ECO:0000256" key="5">
    <source>
        <dbReference type="SAM" id="MobiDB-lite"/>
    </source>
</evidence>
<feature type="compositionally biased region" description="Polar residues" evidence="5">
    <location>
        <begin position="174"/>
        <end position="186"/>
    </location>
</feature>
<organism evidence="7 8">
    <name type="scientific">Nonomuraea typhae</name>
    <dbReference type="NCBI Taxonomy" id="2603600"/>
    <lineage>
        <taxon>Bacteria</taxon>
        <taxon>Bacillati</taxon>
        <taxon>Actinomycetota</taxon>
        <taxon>Actinomycetes</taxon>
        <taxon>Streptosporangiales</taxon>
        <taxon>Streptosporangiaceae</taxon>
        <taxon>Nonomuraea</taxon>
    </lineage>
</organism>
<dbReference type="RefSeq" id="WP_397079726.1">
    <property type="nucleotide sequence ID" value="NZ_JBITGY010000002.1"/>
</dbReference>
<dbReference type="Pfam" id="PF05175">
    <property type="entry name" value="MTS"/>
    <property type="match status" value="1"/>
</dbReference>
<dbReference type="InterPro" id="IPR021944">
    <property type="entry name" value="DUF3560"/>
</dbReference>
<keyword evidence="2" id="KW-0808">Transferase</keyword>
<dbReference type="EMBL" id="JBITGY010000002">
    <property type="protein sequence ID" value="MFI6497107.1"/>
    <property type="molecule type" value="Genomic_DNA"/>
</dbReference>
<evidence type="ECO:0000256" key="4">
    <source>
        <dbReference type="SAM" id="Coils"/>
    </source>
</evidence>
<dbReference type="PRINTS" id="PR00507">
    <property type="entry name" value="N12N6MTFRASE"/>
</dbReference>
<feature type="region of interest" description="Disordered" evidence="5">
    <location>
        <begin position="321"/>
        <end position="341"/>
    </location>
</feature>
<gene>
    <name evidence="7" type="ORF">ACIBG2_06985</name>
</gene>
<dbReference type="Gene3D" id="3.40.50.150">
    <property type="entry name" value="Vaccinia Virus protein VP39"/>
    <property type="match status" value="1"/>
</dbReference>
<sequence>MITIKHNHEDGTLVYGTRKGDGVFEIIKKWEHGGFRFFPSLRMLGLRNSRDRVADRWAINAAAKALRAAGFEVTVEIDDEFRDRAQVLEDKADRLEDRRDALEAKANRHAGKAAAAHNRADQISERFAGGQPILVGHHSERGARRDQKRMHQAMRTSITENDAAQDAATRANAVGSQMRRSATPTVTARRIKTAEAELRKIQKSLDGHTRRHLDHAGQPYYVEVQDAATGDYREMLLARKAQLENQLQYDRAQLAAAVEAGAYVEWGKHNVHIGDTVHYWGIKPRSVVKVNKATVGVESGYSWPDKVKYTDIRAVECPHGEDGPAIIAPNRPAKKAPARPKVEVPKLDTEKLKVAANMADNMTVGRDREAFVSPPAVVERLIDLAEVEPGMSVLEPSAGTGNIAAALVERGAAVHCVEIDQGLGRVLSERVPGAAGIRIRDFFDVEPEELFDRVVMNPPFSGGKDIAHVAHALSFLKPGGRLVAVMAAGVLHQQFKAAVLFRALVEERDGWFEELPEGSFAPATGVNTVVVVIPAER</sequence>